<dbReference type="HOGENOM" id="CLU_1287119_0_0_7"/>
<feature type="transmembrane region" description="Helical" evidence="1">
    <location>
        <begin position="61"/>
        <end position="80"/>
    </location>
</feature>
<keyword evidence="1" id="KW-0472">Membrane</keyword>
<evidence type="ECO:0000313" key="3">
    <source>
        <dbReference type="Proteomes" id="UP000006055"/>
    </source>
</evidence>
<proteinExistence type="predicted"/>
<gene>
    <name evidence="2" type="ordered locus">Desti_1957</name>
</gene>
<keyword evidence="1" id="KW-1133">Transmembrane helix</keyword>
<dbReference type="RefSeq" id="WP_014809807.1">
    <property type="nucleotide sequence ID" value="NC_018025.1"/>
</dbReference>
<dbReference type="Proteomes" id="UP000006055">
    <property type="component" value="Chromosome"/>
</dbReference>
<protein>
    <submittedName>
        <fullName evidence="2">Uncharacterized protein</fullName>
    </submittedName>
</protein>
<evidence type="ECO:0000313" key="2">
    <source>
        <dbReference type="EMBL" id="AFM24663.1"/>
    </source>
</evidence>
<name>I4C522_DESTA</name>
<dbReference type="KEGG" id="dti:Desti_1957"/>
<feature type="transmembrane region" description="Helical" evidence="1">
    <location>
        <begin position="21"/>
        <end position="41"/>
    </location>
</feature>
<sequence>MLSQVEESEDKVRIIIPGPGFRLLMLLELAGLLVILLAIMANFGPDIVSFFHRAQSPPSRQIFMIDWGLLVFAVVLVLFITDSVLGALRRGTTVTATAREVLIEERSAWRTTTAKIHSDDILDVYRGIAQTSPASAGSGVRLVAKRDAGEYTRPKISDGSTSWLHTMLNKHAKTQGITVKTKGELFNFGAGLSDKEVCYLHWLVRRVIGISGAG</sequence>
<evidence type="ECO:0000256" key="1">
    <source>
        <dbReference type="SAM" id="Phobius"/>
    </source>
</evidence>
<accession>I4C522</accession>
<keyword evidence="1" id="KW-0812">Transmembrane</keyword>
<organism evidence="2 3">
    <name type="scientific">Desulfomonile tiedjei (strain ATCC 49306 / DSM 6799 / DCB-1)</name>
    <dbReference type="NCBI Taxonomy" id="706587"/>
    <lineage>
        <taxon>Bacteria</taxon>
        <taxon>Pseudomonadati</taxon>
        <taxon>Thermodesulfobacteriota</taxon>
        <taxon>Desulfomonilia</taxon>
        <taxon>Desulfomonilales</taxon>
        <taxon>Desulfomonilaceae</taxon>
        <taxon>Desulfomonile</taxon>
    </lineage>
</organism>
<keyword evidence="3" id="KW-1185">Reference proteome</keyword>
<reference evidence="3" key="1">
    <citation type="submission" date="2012-06" db="EMBL/GenBank/DDBJ databases">
        <title>Complete sequence of chromosome of Desulfomonile tiedjei DSM 6799.</title>
        <authorList>
            <person name="Lucas S."/>
            <person name="Copeland A."/>
            <person name="Lapidus A."/>
            <person name="Glavina del Rio T."/>
            <person name="Dalin E."/>
            <person name="Tice H."/>
            <person name="Bruce D."/>
            <person name="Goodwin L."/>
            <person name="Pitluck S."/>
            <person name="Peters L."/>
            <person name="Ovchinnikova G."/>
            <person name="Zeytun A."/>
            <person name="Lu M."/>
            <person name="Kyrpides N."/>
            <person name="Mavromatis K."/>
            <person name="Ivanova N."/>
            <person name="Brettin T."/>
            <person name="Detter J.C."/>
            <person name="Han C."/>
            <person name="Larimer F."/>
            <person name="Land M."/>
            <person name="Hauser L."/>
            <person name="Markowitz V."/>
            <person name="Cheng J.-F."/>
            <person name="Hugenholtz P."/>
            <person name="Woyke T."/>
            <person name="Wu D."/>
            <person name="Spring S."/>
            <person name="Schroeder M."/>
            <person name="Brambilla E."/>
            <person name="Klenk H.-P."/>
            <person name="Eisen J.A."/>
        </authorList>
    </citation>
    <scope>NUCLEOTIDE SEQUENCE [LARGE SCALE GENOMIC DNA]</scope>
    <source>
        <strain evidence="3">ATCC 49306 / DSM 6799 / DCB-1</strain>
    </source>
</reference>
<dbReference type="AlphaFoldDB" id="I4C522"/>
<dbReference type="EMBL" id="CP003360">
    <property type="protein sequence ID" value="AFM24663.1"/>
    <property type="molecule type" value="Genomic_DNA"/>
</dbReference>